<evidence type="ECO:0000256" key="1">
    <source>
        <dbReference type="ARBA" id="ARBA00004571"/>
    </source>
</evidence>
<dbReference type="Pfam" id="PF14905">
    <property type="entry name" value="OMP_b-brl_3"/>
    <property type="match status" value="1"/>
</dbReference>
<evidence type="ECO:0000256" key="9">
    <source>
        <dbReference type="SAM" id="SignalP"/>
    </source>
</evidence>
<keyword evidence="6 7" id="KW-0998">Cell outer membrane</keyword>
<dbReference type="GO" id="GO:0009279">
    <property type="term" value="C:cell outer membrane"/>
    <property type="evidence" value="ECO:0007669"/>
    <property type="project" value="UniProtKB-SubCell"/>
</dbReference>
<evidence type="ECO:0000256" key="7">
    <source>
        <dbReference type="PROSITE-ProRule" id="PRU01360"/>
    </source>
</evidence>
<evidence type="ECO:0000256" key="3">
    <source>
        <dbReference type="ARBA" id="ARBA00022452"/>
    </source>
</evidence>
<dbReference type="Gene3D" id="2.40.170.20">
    <property type="entry name" value="TonB-dependent receptor, beta-barrel domain"/>
    <property type="match status" value="1"/>
</dbReference>
<dbReference type="EMBL" id="JABAIL010000001">
    <property type="protein sequence ID" value="NLR89945.1"/>
    <property type="molecule type" value="Genomic_DNA"/>
</dbReference>
<dbReference type="Proteomes" id="UP000585050">
    <property type="component" value="Unassembled WGS sequence"/>
</dbReference>
<name>A0A7X8XUB4_9BACT</name>
<evidence type="ECO:0000259" key="11">
    <source>
        <dbReference type="Pfam" id="PF14905"/>
    </source>
</evidence>
<feature type="domain" description="TonB-dependent receptor plug" evidence="10">
    <location>
        <begin position="159"/>
        <end position="236"/>
    </location>
</feature>
<dbReference type="AlphaFoldDB" id="A0A7X8XUB4"/>
<sequence>MKLKILITLLILPTLVFSQRPDGGKNGKNGQRPKIGTVTGKISDADTQDNLEFVTVALYAVRDTSFITGASSDQQGRFKVSEVPAGKMFAKISFIGYDEYISEPFIIKPDQKDKFLGNITLQSSAKSLDEVTVTAERDVMELGIDRKTFNVSQDLNSVGGSMTDALKNIPSIDVDSEGTLSLRGSENVTIFIDGKPSNLTSSSDADILDQIPASSIERVEVITNPSAKYDPEGTSGIINIILKKDRKGGINGNVSASVGNNNKYNLSAGVNARVSKVNVYANYSGRYQERYVDKTQHQNNLDANGNITDYNNQTSHRDDQRYSHLFKGGIDYDINDYNNVYFSATYNTGYNNKNEQLNLDYFNADGSVIDKVYRVNETNRNSENQEYNFGYRKTFVNPGQSLDISGQYSDGLRTTDGFYTEYDNTNGLVSDPMFEQRNNSPERNKIYLGQIDYVQPIGEKGTLETGWRSTGRDIETDFFSESMNGGMWTPDDSLNNNFNYSEQVHALYVMYRHDFGNWGLQGGLRAEQAYTTSQLEDNAVTEAQTVHNDYFALYPTLHIAYKFSDMREASIGYSRRVNRPRGRTLNPFPDYSNPQSLRQGNPYLQPEFIDALEATYQHGWENITLTGSLYYRYTHDAIQRVQSARPDGVMVMTWDNVDNSQSYGAEAIATYNMTSWWKFTGSANVYNLIISGDAGDLDLSNQAWAMTGKLMSSTNLTKTLSLQVTGRFSSKRATAQGYIAPMGGVDMAVSQKLFKGKGTLQARVTDVFNTYKFNVYSEGIGFNSDMTYDWESRVGYLTFSYRFGQAAKKPKKKGKSSSSEDSMDMMD</sequence>
<proteinExistence type="inferred from homology"/>
<dbReference type="SUPFAM" id="SSF56935">
    <property type="entry name" value="Porins"/>
    <property type="match status" value="1"/>
</dbReference>
<evidence type="ECO:0000313" key="13">
    <source>
        <dbReference type="Proteomes" id="UP000585050"/>
    </source>
</evidence>
<keyword evidence="13" id="KW-1185">Reference proteome</keyword>
<feature type="domain" description="Outer membrane protein beta-barrel" evidence="11">
    <location>
        <begin position="393"/>
        <end position="801"/>
    </location>
</feature>
<keyword evidence="3 7" id="KW-1134">Transmembrane beta strand</keyword>
<gene>
    <name evidence="12" type="ORF">HGP29_01950</name>
</gene>
<comment type="similarity">
    <text evidence="7">Belongs to the TonB-dependent receptor family.</text>
</comment>
<evidence type="ECO:0000313" key="12">
    <source>
        <dbReference type="EMBL" id="NLR89945.1"/>
    </source>
</evidence>
<evidence type="ECO:0000256" key="6">
    <source>
        <dbReference type="ARBA" id="ARBA00023237"/>
    </source>
</evidence>
<protein>
    <submittedName>
        <fullName evidence="12">TonB-dependent receptor</fullName>
    </submittedName>
</protein>
<evidence type="ECO:0000259" key="10">
    <source>
        <dbReference type="Pfam" id="PF07715"/>
    </source>
</evidence>
<keyword evidence="12" id="KW-0675">Receptor</keyword>
<dbReference type="Gene3D" id="2.60.40.1120">
    <property type="entry name" value="Carboxypeptidase-like, regulatory domain"/>
    <property type="match status" value="1"/>
</dbReference>
<dbReference type="InterPro" id="IPR008969">
    <property type="entry name" value="CarboxyPept-like_regulatory"/>
</dbReference>
<feature type="signal peptide" evidence="9">
    <location>
        <begin position="1"/>
        <end position="18"/>
    </location>
</feature>
<feature type="region of interest" description="Disordered" evidence="8">
    <location>
        <begin position="807"/>
        <end position="827"/>
    </location>
</feature>
<comment type="caution">
    <text evidence="12">The sequence shown here is derived from an EMBL/GenBank/DDBJ whole genome shotgun (WGS) entry which is preliminary data.</text>
</comment>
<dbReference type="InterPro" id="IPR037066">
    <property type="entry name" value="Plug_dom_sf"/>
</dbReference>
<dbReference type="InterPro" id="IPR039426">
    <property type="entry name" value="TonB-dep_rcpt-like"/>
</dbReference>
<evidence type="ECO:0000256" key="2">
    <source>
        <dbReference type="ARBA" id="ARBA00022448"/>
    </source>
</evidence>
<dbReference type="SUPFAM" id="SSF49464">
    <property type="entry name" value="Carboxypeptidase regulatory domain-like"/>
    <property type="match status" value="1"/>
</dbReference>
<dbReference type="Pfam" id="PF07715">
    <property type="entry name" value="Plug"/>
    <property type="match status" value="1"/>
</dbReference>
<dbReference type="InterPro" id="IPR012910">
    <property type="entry name" value="Plug_dom"/>
</dbReference>
<dbReference type="Pfam" id="PF13715">
    <property type="entry name" value="CarbopepD_reg_2"/>
    <property type="match status" value="1"/>
</dbReference>
<reference evidence="12 13" key="1">
    <citation type="submission" date="2020-04" db="EMBL/GenBank/DDBJ databases">
        <title>Flammeovirga sp. SR4, a novel species isolated from seawater.</title>
        <authorList>
            <person name="Wang X."/>
        </authorList>
    </citation>
    <scope>NUCLEOTIDE SEQUENCE [LARGE SCALE GENOMIC DNA]</scope>
    <source>
        <strain evidence="12 13">SR4</strain>
    </source>
</reference>
<evidence type="ECO:0000256" key="5">
    <source>
        <dbReference type="ARBA" id="ARBA00023136"/>
    </source>
</evidence>
<dbReference type="RefSeq" id="WP_168880628.1">
    <property type="nucleotide sequence ID" value="NZ_JABAIL010000001.1"/>
</dbReference>
<keyword evidence="9" id="KW-0732">Signal</keyword>
<evidence type="ECO:0000256" key="8">
    <source>
        <dbReference type="SAM" id="MobiDB-lite"/>
    </source>
</evidence>
<keyword evidence="5 7" id="KW-0472">Membrane</keyword>
<dbReference type="PANTHER" id="PTHR40980:SF4">
    <property type="entry name" value="TONB-DEPENDENT RECEPTOR-LIKE BETA-BARREL DOMAIN-CONTAINING PROTEIN"/>
    <property type="match status" value="1"/>
</dbReference>
<organism evidence="12 13">
    <name type="scientific">Flammeovirga agarivorans</name>
    <dbReference type="NCBI Taxonomy" id="2726742"/>
    <lineage>
        <taxon>Bacteria</taxon>
        <taxon>Pseudomonadati</taxon>
        <taxon>Bacteroidota</taxon>
        <taxon>Cytophagia</taxon>
        <taxon>Cytophagales</taxon>
        <taxon>Flammeovirgaceae</taxon>
        <taxon>Flammeovirga</taxon>
    </lineage>
</organism>
<keyword evidence="4 7" id="KW-0812">Transmembrane</keyword>
<dbReference type="InterPro" id="IPR041700">
    <property type="entry name" value="OMP_b-brl_3"/>
</dbReference>
<dbReference type="PANTHER" id="PTHR40980">
    <property type="entry name" value="PLUG DOMAIN-CONTAINING PROTEIN"/>
    <property type="match status" value="1"/>
</dbReference>
<dbReference type="InterPro" id="IPR036942">
    <property type="entry name" value="Beta-barrel_TonB_sf"/>
</dbReference>
<comment type="subcellular location">
    <subcellularLocation>
        <location evidence="1 7">Cell outer membrane</location>
        <topology evidence="1 7">Multi-pass membrane protein</topology>
    </subcellularLocation>
</comment>
<accession>A0A7X8XUB4</accession>
<keyword evidence="2 7" id="KW-0813">Transport</keyword>
<dbReference type="PROSITE" id="PS52016">
    <property type="entry name" value="TONB_DEPENDENT_REC_3"/>
    <property type="match status" value="1"/>
</dbReference>
<evidence type="ECO:0000256" key="4">
    <source>
        <dbReference type="ARBA" id="ARBA00022692"/>
    </source>
</evidence>
<dbReference type="Gene3D" id="2.170.130.10">
    <property type="entry name" value="TonB-dependent receptor, plug domain"/>
    <property type="match status" value="1"/>
</dbReference>
<feature type="chain" id="PRO_5030970981" evidence="9">
    <location>
        <begin position="19"/>
        <end position="827"/>
    </location>
</feature>